<sequence>MNGFLRRRDLSIFCRNAKDSNDPILRLLSTATAGSVRARALILNTFESLEPCSLEHIRSRCPVTYCIGPLHALLRTYYRSTSGSDAEEVRSTASASLWQEDRSCISWLDAQPGRSVVYVSFGSLTVMSREDFTEFWLGLVNSGQRFLWVVRRDLVDGKELGEGAAAAGATSAQLEKATRERGCLVEWVPQEEVLEHPAVGCFLTHSGWNSTLESLVAGVPMLCWPFFADQQTNSRFVEEVWRVGLDMKDMHGRDIVENMVREMMEGNRAEELRTSAAMLAEMATDSVSSTGGSSFLEFEKLIQDIRSLRP</sequence>
<evidence type="ECO:0000313" key="4">
    <source>
        <dbReference type="EMBL" id="RRT47038.1"/>
    </source>
</evidence>
<dbReference type="PROSITE" id="PS00375">
    <property type="entry name" value="UDPGT"/>
    <property type="match status" value="1"/>
</dbReference>
<comment type="caution">
    <text evidence="4">The sequence shown here is derived from an EMBL/GenBank/DDBJ whole genome shotgun (WGS) entry which is preliminary data.</text>
</comment>
<dbReference type="InterPro" id="IPR002213">
    <property type="entry name" value="UDP_glucos_trans"/>
</dbReference>
<evidence type="ECO:0000256" key="1">
    <source>
        <dbReference type="ARBA" id="ARBA00009995"/>
    </source>
</evidence>
<keyword evidence="2 3" id="KW-0808">Transferase</keyword>
<dbReference type="Pfam" id="PF00201">
    <property type="entry name" value="UDPGT"/>
    <property type="match status" value="1"/>
</dbReference>
<dbReference type="GO" id="GO:0080043">
    <property type="term" value="F:quercetin 3-O-glucosyltransferase activity"/>
    <property type="evidence" value="ECO:0007669"/>
    <property type="project" value="TreeGrafter"/>
</dbReference>
<dbReference type="Proteomes" id="UP000287651">
    <property type="component" value="Unassembled WGS sequence"/>
</dbReference>
<protein>
    <submittedName>
        <fullName evidence="4">Uncharacterized protein</fullName>
    </submittedName>
</protein>
<comment type="similarity">
    <text evidence="1 3">Belongs to the UDP-glycosyltransferase family.</text>
</comment>
<dbReference type="Gene3D" id="3.40.50.2000">
    <property type="entry name" value="Glycogen Phosphorylase B"/>
    <property type="match status" value="2"/>
</dbReference>
<evidence type="ECO:0000313" key="5">
    <source>
        <dbReference type="Proteomes" id="UP000287651"/>
    </source>
</evidence>
<accession>A0A426Y5J5</accession>
<keyword evidence="3" id="KW-0328">Glycosyltransferase</keyword>
<dbReference type="CDD" id="cd03784">
    <property type="entry name" value="GT1_Gtf-like"/>
    <property type="match status" value="1"/>
</dbReference>
<dbReference type="PANTHER" id="PTHR11926:SF1392">
    <property type="entry name" value="GLYCOSYLTRANSFERASE"/>
    <property type="match status" value="1"/>
</dbReference>
<dbReference type="FunFam" id="3.40.50.2000:FF:000040">
    <property type="entry name" value="UDP-glycosyltransferase 76C1"/>
    <property type="match status" value="1"/>
</dbReference>
<dbReference type="AlphaFoldDB" id="A0A426Y5J5"/>
<dbReference type="InterPro" id="IPR035595">
    <property type="entry name" value="UDP_glycos_trans_CS"/>
</dbReference>
<evidence type="ECO:0000256" key="2">
    <source>
        <dbReference type="ARBA" id="ARBA00022679"/>
    </source>
</evidence>
<dbReference type="GO" id="GO:0080044">
    <property type="term" value="F:quercetin 7-O-glucosyltransferase activity"/>
    <property type="evidence" value="ECO:0007669"/>
    <property type="project" value="TreeGrafter"/>
</dbReference>
<name>A0A426Y5J5_ENSVE</name>
<gene>
    <name evidence="4" type="ORF">B296_00027556</name>
</gene>
<dbReference type="PANTHER" id="PTHR11926">
    <property type="entry name" value="GLUCOSYL/GLUCURONOSYL TRANSFERASES"/>
    <property type="match status" value="1"/>
</dbReference>
<dbReference type="EMBL" id="AMZH03014797">
    <property type="protein sequence ID" value="RRT47038.1"/>
    <property type="molecule type" value="Genomic_DNA"/>
</dbReference>
<evidence type="ECO:0000256" key="3">
    <source>
        <dbReference type="RuleBase" id="RU003718"/>
    </source>
</evidence>
<dbReference type="SUPFAM" id="SSF53756">
    <property type="entry name" value="UDP-Glycosyltransferase/glycogen phosphorylase"/>
    <property type="match status" value="1"/>
</dbReference>
<organism evidence="4 5">
    <name type="scientific">Ensete ventricosum</name>
    <name type="common">Abyssinian banana</name>
    <name type="synonym">Musa ensete</name>
    <dbReference type="NCBI Taxonomy" id="4639"/>
    <lineage>
        <taxon>Eukaryota</taxon>
        <taxon>Viridiplantae</taxon>
        <taxon>Streptophyta</taxon>
        <taxon>Embryophyta</taxon>
        <taxon>Tracheophyta</taxon>
        <taxon>Spermatophyta</taxon>
        <taxon>Magnoliopsida</taxon>
        <taxon>Liliopsida</taxon>
        <taxon>Zingiberales</taxon>
        <taxon>Musaceae</taxon>
        <taxon>Ensete</taxon>
    </lineage>
</organism>
<reference evidence="4 5" key="1">
    <citation type="journal article" date="2014" name="Agronomy (Basel)">
        <title>A Draft Genome Sequence for Ensete ventricosum, the Drought-Tolerant Tree Against Hunger.</title>
        <authorList>
            <person name="Harrison J."/>
            <person name="Moore K.A."/>
            <person name="Paszkiewicz K."/>
            <person name="Jones T."/>
            <person name="Grant M."/>
            <person name="Ambacheew D."/>
            <person name="Muzemil S."/>
            <person name="Studholme D.J."/>
        </authorList>
    </citation>
    <scope>NUCLEOTIDE SEQUENCE [LARGE SCALE GENOMIC DNA]</scope>
</reference>
<proteinExistence type="inferred from homology"/>